<keyword evidence="3" id="KW-0645">Protease</keyword>
<gene>
    <name evidence="10" type="ORF">NH26_16820</name>
</gene>
<dbReference type="STRING" id="915059.NH26_16820"/>
<dbReference type="GO" id="GO:0030313">
    <property type="term" value="C:cell envelope"/>
    <property type="evidence" value="ECO:0007669"/>
    <property type="project" value="UniProtKB-SubCell"/>
</dbReference>
<comment type="subcellular location">
    <subcellularLocation>
        <location evidence="2">Cell envelope</location>
    </subcellularLocation>
</comment>
<name>A0A1S1Z3R9_FLAPC</name>
<feature type="domain" description="M23ase beta-sheet core" evidence="8">
    <location>
        <begin position="280"/>
        <end position="376"/>
    </location>
</feature>
<comment type="caution">
    <text evidence="10">The sequence shown here is derived from an EMBL/GenBank/DDBJ whole genome shotgun (WGS) entry which is preliminary data.</text>
</comment>
<dbReference type="GO" id="GO:0046872">
    <property type="term" value="F:metal ion binding"/>
    <property type="evidence" value="ECO:0007669"/>
    <property type="project" value="UniProtKB-KW"/>
</dbReference>
<dbReference type="InterPro" id="IPR050570">
    <property type="entry name" value="Cell_wall_metabolism_enzyme"/>
</dbReference>
<comment type="cofactor">
    <cofactor evidence="1">
        <name>Zn(2+)</name>
        <dbReference type="ChEBI" id="CHEBI:29105"/>
    </cofactor>
</comment>
<evidence type="ECO:0000313" key="11">
    <source>
        <dbReference type="Proteomes" id="UP000179797"/>
    </source>
</evidence>
<dbReference type="PANTHER" id="PTHR21666:SF288">
    <property type="entry name" value="CELL DIVISION PROTEIN YTFB"/>
    <property type="match status" value="1"/>
</dbReference>
<dbReference type="GO" id="GO:0004222">
    <property type="term" value="F:metalloendopeptidase activity"/>
    <property type="evidence" value="ECO:0007669"/>
    <property type="project" value="TreeGrafter"/>
</dbReference>
<protein>
    <submittedName>
        <fullName evidence="10">Uncharacterized protein</fullName>
    </submittedName>
</protein>
<dbReference type="CDD" id="cd12797">
    <property type="entry name" value="M23_peptidase"/>
    <property type="match status" value="1"/>
</dbReference>
<dbReference type="InterPro" id="IPR011055">
    <property type="entry name" value="Dup_hybrid_motif"/>
</dbReference>
<keyword evidence="11" id="KW-1185">Reference proteome</keyword>
<evidence type="ECO:0000256" key="2">
    <source>
        <dbReference type="ARBA" id="ARBA00004196"/>
    </source>
</evidence>
<evidence type="ECO:0000259" key="8">
    <source>
        <dbReference type="Pfam" id="PF01551"/>
    </source>
</evidence>
<keyword evidence="5" id="KW-0378">Hydrolase</keyword>
<dbReference type="Gene3D" id="3.10.450.350">
    <property type="match status" value="1"/>
</dbReference>
<dbReference type="EMBL" id="JRYR02000001">
    <property type="protein sequence ID" value="OHX67881.1"/>
    <property type="molecule type" value="Genomic_DNA"/>
</dbReference>
<evidence type="ECO:0000256" key="5">
    <source>
        <dbReference type="ARBA" id="ARBA00022801"/>
    </source>
</evidence>
<dbReference type="SUPFAM" id="SSF51261">
    <property type="entry name" value="Duplicated hybrid motif"/>
    <property type="match status" value="1"/>
</dbReference>
<dbReference type="OrthoDB" id="9810477at2"/>
<dbReference type="Proteomes" id="UP000179797">
    <property type="component" value="Unassembled WGS sequence"/>
</dbReference>
<dbReference type="PANTHER" id="PTHR21666">
    <property type="entry name" value="PEPTIDASE-RELATED"/>
    <property type="match status" value="1"/>
</dbReference>
<feature type="domain" description="Csd3-like second N-terminal" evidence="9">
    <location>
        <begin position="150"/>
        <end position="267"/>
    </location>
</feature>
<dbReference type="InterPro" id="IPR016047">
    <property type="entry name" value="M23ase_b-sheet_dom"/>
</dbReference>
<dbReference type="PROSITE" id="PS51257">
    <property type="entry name" value="PROKAR_LIPOPROTEIN"/>
    <property type="match status" value="1"/>
</dbReference>
<dbReference type="GO" id="GO:0006508">
    <property type="term" value="P:proteolysis"/>
    <property type="evidence" value="ECO:0007669"/>
    <property type="project" value="UniProtKB-KW"/>
</dbReference>
<accession>A0A1S1Z3R9</accession>
<keyword evidence="7" id="KW-0482">Metalloprotease</keyword>
<proteinExistence type="predicted"/>
<dbReference type="RefSeq" id="WP_044219780.1">
    <property type="nucleotide sequence ID" value="NZ_JRYR02000001.1"/>
</dbReference>
<dbReference type="AlphaFoldDB" id="A0A1S1Z3R9"/>
<dbReference type="Pfam" id="PF01551">
    <property type="entry name" value="Peptidase_M23"/>
    <property type="match status" value="1"/>
</dbReference>
<evidence type="ECO:0000256" key="7">
    <source>
        <dbReference type="ARBA" id="ARBA00023049"/>
    </source>
</evidence>
<keyword evidence="6" id="KW-0862">Zinc</keyword>
<organism evidence="10 11">
    <name type="scientific">Flammeovirga pacifica</name>
    <dbReference type="NCBI Taxonomy" id="915059"/>
    <lineage>
        <taxon>Bacteria</taxon>
        <taxon>Pseudomonadati</taxon>
        <taxon>Bacteroidota</taxon>
        <taxon>Cytophagia</taxon>
        <taxon>Cytophagales</taxon>
        <taxon>Flammeovirgaceae</taxon>
        <taxon>Flammeovirga</taxon>
    </lineage>
</organism>
<evidence type="ECO:0000313" key="10">
    <source>
        <dbReference type="EMBL" id="OHX67881.1"/>
    </source>
</evidence>
<evidence type="ECO:0000256" key="3">
    <source>
        <dbReference type="ARBA" id="ARBA00022670"/>
    </source>
</evidence>
<sequence length="425" mass="48899">MKLLKLGCALALFSIFTSCDQKKNKESNIQNPVEEISYEVDTTNYLYNINIDTLQIYQNKVKRNQSLSDILSNEGVDHAQIFELAHHAKGIFDVRKIKVGNDYTLLYKQDSNKTLDYFIYDIDDINYVVFNLADSNNVFTGEKPVTLNKREVDGVITASLYQTLMDQEESPLLVNLLSDVFAWQIDFFHIQKNDAFKVIFYEKIVDEEVIGIDHIEACLFTHQGKDYYAFEYLYNDKDEYFDEFGNSLRKEFLKAPLHFSRISSSFSYKRYHPVQKRYKAHLGTDYAAPIGTPIHTVGDGEITAAGYSKYNGNYVKVRHNSVYTTQYLHMNKIKKGIRRGVMVKQGDMIGTVGKTGLATGPHLCFRFWKNGQQVDPRRQEIPSSDPLPDSLLIDYHKYIMPLKLELDKDHLIVAENDSTTVNTSS</sequence>
<keyword evidence="4" id="KW-0479">Metal-binding</keyword>
<dbReference type="InterPro" id="IPR045834">
    <property type="entry name" value="Csd3_N2"/>
</dbReference>
<evidence type="ECO:0000256" key="1">
    <source>
        <dbReference type="ARBA" id="ARBA00001947"/>
    </source>
</evidence>
<evidence type="ECO:0000259" key="9">
    <source>
        <dbReference type="Pfam" id="PF19425"/>
    </source>
</evidence>
<dbReference type="Pfam" id="PF19425">
    <property type="entry name" value="Csd3_N2"/>
    <property type="match status" value="1"/>
</dbReference>
<evidence type="ECO:0000256" key="4">
    <source>
        <dbReference type="ARBA" id="ARBA00022723"/>
    </source>
</evidence>
<reference evidence="10 11" key="1">
    <citation type="journal article" date="2012" name="Int. J. Syst. Evol. Microbiol.">
        <title>Flammeovirga pacifica sp. nov., isolated from deep-sea sediment.</title>
        <authorList>
            <person name="Xu H."/>
            <person name="Fu Y."/>
            <person name="Yang N."/>
            <person name="Ding Z."/>
            <person name="Lai Q."/>
            <person name="Zeng R."/>
        </authorList>
    </citation>
    <scope>NUCLEOTIDE SEQUENCE [LARGE SCALE GENOMIC DNA]</scope>
    <source>
        <strain evidence="11">DSM 24597 / LMG 26175 / WPAGA1</strain>
    </source>
</reference>
<evidence type="ECO:0000256" key="6">
    <source>
        <dbReference type="ARBA" id="ARBA00022833"/>
    </source>
</evidence>
<dbReference type="Gene3D" id="2.70.70.10">
    <property type="entry name" value="Glucose Permease (Domain IIA)"/>
    <property type="match status" value="1"/>
</dbReference>